<sequence>MRQVGRKIYYEKETGNVILDTGERMGSAIPTTVEQDFNTFVEIKNRVPETIDVIELPYGMYADDFRISNGYRVNVETKEIEFSYPDPNELEREPVYQKPLSLQVDELKRENTLLKAQNIALVDKTDFHEELIVELAMEVYK</sequence>
<evidence type="ECO:0000313" key="3">
    <source>
        <dbReference type="Proteomes" id="UP000180175"/>
    </source>
</evidence>
<gene>
    <name evidence="2" type="ORF">AWH56_010705</name>
    <name evidence="1" type="ORF">AWH56_18865</name>
</gene>
<dbReference type="AlphaFoldDB" id="A0A1S2L7U8"/>
<evidence type="ECO:0000313" key="2">
    <source>
        <dbReference type="EMBL" id="QOY37986.1"/>
    </source>
</evidence>
<dbReference type="EMBL" id="LQXD01000161">
    <property type="protein sequence ID" value="OIJ08426.1"/>
    <property type="molecule type" value="Genomic_DNA"/>
</dbReference>
<accession>A0A1S2L7U8</accession>
<dbReference type="EMBL" id="CP063356">
    <property type="protein sequence ID" value="QOY37986.1"/>
    <property type="molecule type" value="Genomic_DNA"/>
</dbReference>
<dbReference type="OrthoDB" id="2474791at2"/>
<reference evidence="1 3" key="1">
    <citation type="submission" date="2016-10" db="EMBL/GenBank/DDBJ databases">
        <title>Draft genome sequences of four alkaliphilic bacteria belonging to the Anaerobacillus genus.</title>
        <authorList>
            <person name="Bassil N.M."/>
            <person name="Lloyd J.R."/>
        </authorList>
    </citation>
    <scope>NUCLEOTIDE SEQUENCE [LARGE SCALE GENOMIC DNA]</scope>
    <source>
        <strain evidence="1 3">NB2006</strain>
    </source>
</reference>
<proteinExistence type="predicted"/>
<name>A0A1S2L7U8_9BACI</name>
<protein>
    <submittedName>
        <fullName evidence="1">Uncharacterized protein</fullName>
    </submittedName>
</protein>
<organism evidence="1 3">
    <name type="scientific">Anaerobacillus isosaccharinicus</name>
    <dbReference type="NCBI Taxonomy" id="1532552"/>
    <lineage>
        <taxon>Bacteria</taxon>
        <taxon>Bacillati</taxon>
        <taxon>Bacillota</taxon>
        <taxon>Bacilli</taxon>
        <taxon>Bacillales</taxon>
        <taxon>Bacillaceae</taxon>
        <taxon>Anaerobacillus</taxon>
    </lineage>
</organism>
<reference evidence="2" key="4">
    <citation type="submission" date="2020-10" db="EMBL/GenBank/DDBJ databases">
        <authorList>
            <person name="Bassil N.M."/>
            <person name="Lloyd J.R."/>
        </authorList>
    </citation>
    <scope>NUCLEOTIDE SEQUENCE</scope>
    <source>
        <strain evidence="2">NB2006</strain>
    </source>
</reference>
<keyword evidence="3" id="KW-1185">Reference proteome</keyword>
<dbReference type="KEGG" id="aia:AWH56_010705"/>
<reference evidence="2 3" key="2">
    <citation type="journal article" date="2017" name="Genome Announc.">
        <title>Draft Genome Sequences of Four Alkaliphilic Bacteria Belonging to the Anaerobacillus Genus.</title>
        <authorList>
            <person name="Bassil N.M."/>
            <person name="Lloyd J.R."/>
        </authorList>
    </citation>
    <scope>NUCLEOTIDE SEQUENCE [LARGE SCALE GENOMIC DNA]</scope>
    <source>
        <strain evidence="2 3">NB2006</strain>
    </source>
</reference>
<reference evidence="2 3" key="3">
    <citation type="journal article" date="2019" name="Int. J. Syst. Evol. Microbiol.">
        <title>Anaerobacillus isosaccharinicus sp. nov., an alkaliphilic bacterium which degrades isosaccharinic acid.</title>
        <authorList>
            <person name="Bassil N.M."/>
            <person name="Lloyd J.R."/>
        </authorList>
    </citation>
    <scope>NUCLEOTIDE SEQUENCE [LARGE SCALE GENOMIC DNA]</scope>
    <source>
        <strain evidence="2 3">NB2006</strain>
    </source>
</reference>
<dbReference type="Proteomes" id="UP000180175">
    <property type="component" value="Chromosome"/>
</dbReference>
<evidence type="ECO:0000313" key="1">
    <source>
        <dbReference type="EMBL" id="OIJ08426.1"/>
    </source>
</evidence>
<dbReference type="RefSeq" id="WP_071318508.1">
    <property type="nucleotide sequence ID" value="NZ_CP063356.2"/>
</dbReference>